<keyword evidence="5" id="KW-0460">Magnesium</keyword>
<gene>
    <name evidence="9" type="ORF">DdX_00181</name>
</gene>
<evidence type="ECO:0000256" key="7">
    <source>
        <dbReference type="SAM" id="MobiDB-lite"/>
    </source>
</evidence>
<dbReference type="EMBL" id="JAKKPZ010000001">
    <property type="protein sequence ID" value="KAI1728031.1"/>
    <property type="molecule type" value="Genomic_DNA"/>
</dbReference>
<evidence type="ECO:0000256" key="1">
    <source>
        <dbReference type="ARBA" id="ARBA00001946"/>
    </source>
</evidence>
<dbReference type="Gene3D" id="3.90.79.10">
    <property type="entry name" value="Nucleoside Triphosphate Pyrophosphohydrolase"/>
    <property type="match status" value="1"/>
</dbReference>
<dbReference type="SUPFAM" id="SSF55811">
    <property type="entry name" value="Nudix"/>
    <property type="match status" value="1"/>
</dbReference>
<dbReference type="Gene3D" id="3.90.79.20">
    <property type="match status" value="1"/>
</dbReference>
<dbReference type="PROSITE" id="PS00893">
    <property type="entry name" value="NUDIX_BOX"/>
    <property type="match status" value="1"/>
</dbReference>
<dbReference type="CDD" id="cd03429">
    <property type="entry name" value="NUDIX_NADH_pyrophosphatase_Nudt13"/>
    <property type="match status" value="1"/>
</dbReference>
<dbReference type="InterPro" id="IPR000086">
    <property type="entry name" value="NUDIX_hydrolase_dom"/>
</dbReference>
<dbReference type="Pfam" id="PF00293">
    <property type="entry name" value="NUDIX"/>
    <property type="match status" value="1"/>
</dbReference>
<comment type="caution">
    <text evidence="9">The sequence shown here is derived from an EMBL/GenBank/DDBJ whole genome shotgun (WGS) entry which is preliminary data.</text>
</comment>
<dbReference type="PROSITE" id="PS51462">
    <property type="entry name" value="NUDIX"/>
    <property type="match status" value="1"/>
</dbReference>
<evidence type="ECO:0000256" key="2">
    <source>
        <dbReference type="ARBA" id="ARBA00012381"/>
    </source>
</evidence>
<evidence type="ECO:0000313" key="10">
    <source>
        <dbReference type="Proteomes" id="UP001201812"/>
    </source>
</evidence>
<dbReference type="GO" id="GO:0016787">
    <property type="term" value="F:hydrolase activity"/>
    <property type="evidence" value="ECO:0007669"/>
    <property type="project" value="UniProtKB-KW"/>
</dbReference>
<evidence type="ECO:0000256" key="6">
    <source>
        <dbReference type="ARBA" id="ARBA00023027"/>
    </source>
</evidence>
<keyword evidence="4" id="KW-0378">Hydrolase</keyword>
<dbReference type="EC" id="3.6.1.22" evidence="2"/>
<comment type="cofactor">
    <cofactor evidence="1">
        <name>Mg(2+)</name>
        <dbReference type="ChEBI" id="CHEBI:18420"/>
    </cofactor>
</comment>
<dbReference type="InterPro" id="IPR020084">
    <property type="entry name" value="NUDIX_hydrolase_CS"/>
</dbReference>
<evidence type="ECO:0000256" key="5">
    <source>
        <dbReference type="ARBA" id="ARBA00022842"/>
    </source>
</evidence>
<name>A0AAD4RD31_9BILA</name>
<organism evidence="9 10">
    <name type="scientific">Ditylenchus destructor</name>
    <dbReference type="NCBI Taxonomy" id="166010"/>
    <lineage>
        <taxon>Eukaryota</taxon>
        <taxon>Metazoa</taxon>
        <taxon>Ecdysozoa</taxon>
        <taxon>Nematoda</taxon>
        <taxon>Chromadorea</taxon>
        <taxon>Rhabditida</taxon>
        <taxon>Tylenchina</taxon>
        <taxon>Tylenchomorpha</taxon>
        <taxon>Sphaerularioidea</taxon>
        <taxon>Anguinidae</taxon>
        <taxon>Anguininae</taxon>
        <taxon>Ditylenchus</taxon>
    </lineage>
</organism>
<reference evidence="9" key="1">
    <citation type="submission" date="2022-01" db="EMBL/GenBank/DDBJ databases">
        <title>Genome Sequence Resource for Two Populations of Ditylenchus destructor, the Migratory Endoparasitic Phytonematode.</title>
        <authorList>
            <person name="Zhang H."/>
            <person name="Lin R."/>
            <person name="Xie B."/>
        </authorList>
    </citation>
    <scope>NUCLEOTIDE SEQUENCE</scope>
    <source>
        <strain evidence="9">BazhouSP</strain>
    </source>
</reference>
<dbReference type="InterPro" id="IPR015797">
    <property type="entry name" value="NUDIX_hydrolase-like_dom_sf"/>
</dbReference>
<evidence type="ECO:0000313" key="9">
    <source>
        <dbReference type="EMBL" id="KAI1728031.1"/>
    </source>
</evidence>
<feature type="region of interest" description="Disordered" evidence="7">
    <location>
        <begin position="37"/>
        <end position="77"/>
    </location>
</feature>
<proteinExistence type="predicted"/>
<protein>
    <recommendedName>
        <fullName evidence="2">NAD(+) diphosphatase</fullName>
        <ecNumber evidence="2">3.6.1.22</ecNumber>
    </recommendedName>
</protein>
<evidence type="ECO:0000256" key="3">
    <source>
        <dbReference type="ARBA" id="ARBA00022723"/>
    </source>
</evidence>
<keyword evidence="6" id="KW-0520">NAD</keyword>
<feature type="compositionally biased region" description="Low complexity" evidence="7">
    <location>
        <begin position="50"/>
        <end position="64"/>
    </location>
</feature>
<dbReference type="AlphaFoldDB" id="A0AAD4RD31"/>
<evidence type="ECO:0000259" key="8">
    <source>
        <dbReference type="PROSITE" id="PS51462"/>
    </source>
</evidence>
<dbReference type="GO" id="GO:0046872">
    <property type="term" value="F:metal ion binding"/>
    <property type="evidence" value="ECO:0007669"/>
    <property type="project" value="UniProtKB-KW"/>
</dbReference>
<dbReference type="FunFam" id="3.90.79.10:FF:000074">
    <property type="entry name" value="Mutt/nudix family protein-like protein"/>
    <property type="match status" value="1"/>
</dbReference>
<dbReference type="Proteomes" id="UP001201812">
    <property type="component" value="Unassembled WGS sequence"/>
</dbReference>
<dbReference type="InterPro" id="IPR049734">
    <property type="entry name" value="NudC-like_C"/>
</dbReference>
<evidence type="ECO:0000256" key="4">
    <source>
        <dbReference type="ARBA" id="ARBA00022801"/>
    </source>
</evidence>
<accession>A0AAD4RD31</accession>
<keyword evidence="3" id="KW-0479">Metal-binding</keyword>
<dbReference type="PANTHER" id="PTHR11383:SF3">
    <property type="entry name" value="NAD(P)H PYROPHOSPHATASE NUDT13, MITOCHONDRIAL"/>
    <property type="match status" value="1"/>
</dbReference>
<feature type="domain" description="Nudix hydrolase" evidence="8">
    <location>
        <begin position="278"/>
        <end position="406"/>
    </location>
</feature>
<dbReference type="PANTHER" id="PTHR11383">
    <property type="entry name" value="NUCLEOSIDE DIPHOSPHATE-LINKED MOIETY X MOTIF 13"/>
    <property type="match status" value="1"/>
</dbReference>
<sequence length="534" mass="59934">MSDTILYFPVLHMAHFLKQIEHRCIVSLRVSARKFCNSKDDSSSGTGKQRTNSSNKKSTSSTESITKRSKSSTETAAKEKPVVSHFVARARLLEYWERNDRALEAQLDGGKVVMMLEKEPLVEISANGSANAGPKLKIFGYTELRKKVNLYGLEIGLLNSALLDVVPSTQNEREFSSPTYRPLFGCALRIMTPPEDSGISIESVREDFASTLDGKFMKLQTAMRTMSDDYHSNMLAKFQALTRWYNIFRQCPKCGTILHMRASKTLATCLRCDLDFYPTISPVIICLVRDPLNEYCLLTRRKGSPPTLFTAISGFCSAGETLENTVRREVAEEIGIECYAIKALNMSQPWPIPDSSLMCGFASTADMSQRLDPAPDEIEYAQWFSRAEVEMALRRTEQDPLFKNIKICVKKFLHIPYSELPAEHFELSSAPKGAELRKNEKILAADFHSYPLPQLTDVHSNHMLAAPVLASFPELPQPPLPPHPPLPPQEGPMPNNWASVKEINEIATMSINKVKFRALVQHATLLDIFRVLGE</sequence>
<keyword evidence="10" id="KW-1185">Reference proteome</keyword>